<sequence>DPGEAGNVVYLIKEDGVADTLVPRLIAAGADVSKVAVLEGVTIVEGDKEIQAPFSLADLSILAETVRIVNPRLVVVDPIQSHLGADVDMHRANEVRPILDGLSKLAEESGFALVYIAHFNKNQGGRAAYRLMGSVDFMAAARSVLFTGRDPDDPEAFVLIHQKASLDKEAPPLGYRLVDVDGKSRVEWTGVRDISVERVLAGDPGEDDRSAVEEAEEFLREVLAGGVEVDVREVLREAKKAGHSERTLQRARRNMGLKPRPIYKDGKKGAEKWVLSLSTQFGGLNEEASNGADTPSNTDSVYPAIGGLKGEASNGDSVYPANGALKEEGIKPAQGADQGTLGLGRQTECLGDDEFQGEEVEA</sequence>
<feature type="compositionally biased region" description="Polar residues" evidence="1">
    <location>
        <begin position="286"/>
        <end position="300"/>
    </location>
</feature>
<dbReference type="Gene3D" id="3.40.50.300">
    <property type="entry name" value="P-loop containing nucleotide triphosphate hydrolases"/>
    <property type="match status" value="1"/>
</dbReference>
<dbReference type="Pfam" id="PF13481">
    <property type="entry name" value="AAA_25"/>
    <property type="match status" value="1"/>
</dbReference>
<dbReference type="Proteomes" id="UP000703893">
    <property type="component" value="Unassembled WGS sequence"/>
</dbReference>
<reference evidence="2 3" key="1">
    <citation type="submission" date="2019-03" db="EMBL/GenBank/DDBJ databases">
        <title>Lake Tanganyika Metagenome-Assembled Genomes (MAGs).</title>
        <authorList>
            <person name="Tran P."/>
        </authorList>
    </citation>
    <scope>NUCLEOTIDE SEQUENCE [LARGE SCALE GENOMIC DNA]</scope>
    <source>
        <strain evidence="2">K_DeepCast_65m_m2_236</strain>
    </source>
</reference>
<evidence type="ECO:0000313" key="2">
    <source>
        <dbReference type="EMBL" id="MBM3273581.1"/>
    </source>
</evidence>
<feature type="compositionally biased region" description="Acidic residues" evidence="1">
    <location>
        <begin position="350"/>
        <end position="362"/>
    </location>
</feature>
<comment type="caution">
    <text evidence="2">The sequence shown here is derived from an EMBL/GenBank/DDBJ whole genome shotgun (WGS) entry which is preliminary data.</text>
</comment>
<dbReference type="InterPro" id="IPR027417">
    <property type="entry name" value="P-loop_NTPase"/>
</dbReference>
<name>A0A937X074_9BACT</name>
<protein>
    <submittedName>
        <fullName evidence="2">AAA family ATPase</fullName>
    </submittedName>
</protein>
<feature type="non-terminal residue" evidence="2">
    <location>
        <position position="1"/>
    </location>
</feature>
<dbReference type="SUPFAM" id="SSF52540">
    <property type="entry name" value="P-loop containing nucleoside triphosphate hydrolases"/>
    <property type="match status" value="1"/>
</dbReference>
<gene>
    <name evidence="2" type="ORF">FJZ00_00405</name>
</gene>
<proteinExistence type="predicted"/>
<organism evidence="2 3">
    <name type="scientific">Candidatus Tanganyikabacteria bacterium</name>
    <dbReference type="NCBI Taxonomy" id="2961651"/>
    <lineage>
        <taxon>Bacteria</taxon>
        <taxon>Bacillati</taxon>
        <taxon>Candidatus Sericytochromatia</taxon>
        <taxon>Candidatus Tanganyikabacteria</taxon>
    </lineage>
</organism>
<accession>A0A937X074</accession>
<dbReference type="EMBL" id="VGJX01000010">
    <property type="protein sequence ID" value="MBM3273581.1"/>
    <property type="molecule type" value="Genomic_DNA"/>
</dbReference>
<evidence type="ECO:0000313" key="3">
    <source>
        <dbReference type="Proteomes" id="UP000703893"/>
    </source>
</evidence>
<dbReference type="AlphaFoldDB" id="A0A937X074"/>
<feature type="region of interest" description="Disordered" evidence="1">
    <location>
        <begin position="286"/>
        <end position="362"/>
    </location>
</feature>
<evidence type="ECO:0000256" key="1">
    <source>
        <dbReference type="SAM" id="MobiDB-lite"/>
    </source>
</evidence>